<dbReference type="InterPro" id="IPR012338">
    <property type="entry name" value="Beta-lactam/transpept-like"/>
</dbReference>
<dbReference type="GO" id="GO:0016787">
    <property type="term" value="F:hydrolase activity"/>
    <property type="evidence" value="ECO:0007669"/>
    <property type="project" value="UniProtKB-KW"/>
</dbReference>
<keyword evidence="3" id="KW-0378">Hydrolase</keyword>
<feature type="signal peptide" evidence="1">
    <location>
        <begin position="1"/>
        <end position="21"/>
    </location>
</feature>
<keyword evidence="4" id="KW-1185">Reference proteome</keyword>
<sequence>MKNSTFLLTSLFLLFVGCKTAADKADVATPESLGISSQAILNFIEAAEKERKDELHSFVLLRHGQIAAQGWWNPYNPDTPQQLFSLSKSFTSTAIGIAQAEGLLNINDKVISFFPDETPKEPSDNLNAMRIRDLLTMTTGHNDDATDRMMQDTTGWLKGFLSLPVEHKPGTHFVYNSAATYMLSAIIQKKSGKTLFDYLTPRLFEPMGIEHASWETSPAGINIGGWGLKVRTADIARLGQLYLQKGMWEGKQLVPAAWVEDATKKQTSNGSNPDSDWEQGYGYQFWRCRHDLYRGDGAFGQYCIVFPKQDAVLAITSGTNDMGAIMNLVWDHLLPAMSEQPVAENTNAFTALQKKLGDLNLSIIKGTAVSPHIETMSNHAYTLQQNPDGFASITFDLKPDAPVITFSMPDKSFTIPVGNGALKTGTYIVPFVGETPVASSGAWISPDTLLFRTYFYETPLYFTHKVAFNKNDITIFRTGNLEFGPLTRVEMKGTLK</sequence>
<accession>A0ABS1L2J8</accession>
<proteinExistence type="predicted"/>
<feature type="chain" id="PRO_5046975242" evidence="1">
    <location>
        <begin position="22"/>
        <end position="496"/>
    </location>
</feature>
<organism evidence="3 4">
    <name type="scientific">Chryseolinea lacunae</name>
    <dbReference type="NCBI Taxonomy" id="2801331"/>
    <lineage>
        <taxon>Bacteria</taxon>
        <taxon>Pseudomonadati</taxon>
        <taxon>Bacteroidota</taxon>
        <taxon>Cytophagia</taxon>
        <taxon>Cytophagales</taxon>
        <taxon>Fulvivirgaceae</taxon>
        <taxon>Chryseolinea</taxon>
    </lineage>
</organism>
<evidence type="ECO:0000313" key="3">
    <source>
        <dbReference type="EMBL" id="MBL0745864.1"/>
    </source>
</evidence>
<dbReference type="RefSeq" id="WP_202016542.1">
    <property type="nucleotide sequence ID" value="NZ_JAERRB010000020.1"/>
</dbReference>
<dbReference type="SUPFAM" id="SSF56601">
    <property type="entry name" value="beta-lactamase/transpeptidase-like"/>
    <property type="match status" value="1"/>
</dbReference>
<dbReference type="PROSITE" id="PS51257">
    <property type="entry name" value="PROKAR_LIPOPROTEIN"/>
    <property type="match status" value="1"/>
</dbReference>
<dbReference type="PANTHER" id="PTHR43283:SF7">
    <property type="entry name" value="BETA-LACTAMASE-RELATED DOMAIN-CONTAINING PROTEIN"/>
    <property type="match status" value="1"/>
</dbReference>
<dbReference type="InterPro" id="IPR050789">
    <property type="entry name" value="Diverse_Enzym_Activities"/>
</dbReference>
<evidence type="ECO:0000313" key="4">
    <source>
        <dbReference type="Proteomes" id="UP000613030"/>
    </source>
</evidence>
<evidence type="ECO:0000256" key="1">
    <source>
        <dbReference type="SAM" id="SignalP"/>
    </source>
</evidence>
<dbReference type="Gene3D" id="3.40.710.10">
    <property type="entry name" value="DD-peptidase/beta-lactamase superfamily"/>
    <property type="match status" value="1"/>
</dbReference>
<dbReference type="PANTHER" id="PTHR43283">
    <property type="entry name" value="BETA-LACTAMASE-RELATED"/>
    <property type="match status" value="1"/>
</dbReference>
<protein>
    <submittedName>
        <fullName evidence="3">Serine hydrolase</fullName>
    </submittedName>
</protein>
<comment type="caution">
    <text evidence="3">The sequence shown here is derived from an EMBL/GenBank/DDBJ whole genome shotgun (WGS) entry which is preliminary data.</text>
</comment>
<dbReference type="EMBL" id="JAERRB010000020">
    <property type="protein sequence ID" value="MBL0745864.1"/>
    <property type="molecule type" value="Genomic_DNA"/>
</dbReference>
<feature type="domain" description="Beta-lactamase-related" evidence="2">
    <location>
        <begin position="58"/>
        <end position="320"/>
    </location>
</feature>
<gene>
    <name evidence="3" type="ORF">JI741_31810</name>
</gene>
<reference evidence="3 4" key="1">
    <citation type="submission" date="2021-01" db="EMBL/GenBank/DDBJ databases">
        <title>Chryseolinea sp. Jin1 Genome sequencing and assembly.</title>
        <authorList>
            <person name="Kim I."/>
        </authorList>
    </citation>
    <scope>NUCLEOTIDE SEQUENCE [LARGE SCALE GENOMIC DNA]</scope>
    <source>
        <strain evidence="3 4">Jin1</strain>
    </source>
</reference>
<keyword evidence="1" id="KW-0732">Signal</keyword>
<evidence type="ECO:0000259" key="2">
    <source>
        <dbReference type="Pfam" id="PF00144"/>
    </source>
</evidence>
<dbReference type="InterPro" id="IPR001466">
    <property type="entry name" value="Beta-lactam-related"/>
</dbReference>
<dbReference type="Proteomes" id="UP000613030">
    <property type="component" value="Unassembled WGS sequence"/>
</dbReference>
<name>A0ABS1L2J8_9BACT</name>
<dbReference type="Pfam" id="PF00144">
    <property type="entry name" value="Beta-lactamase"/>
    <property type="match status" value="1"/>
</dbReference>